<keyword evidence="3" id="KW-1185">Reference proteome</keyword>
<dbReference type="CDD" id="cd14789">
    <property type="entry name" value="Tiki"/>
    <property type="match status" value="1"/>
</dbReference>
<dbReference type="RefSeq" id="WP_072779754.1">
    <property type="nucleotide sequence ID" value="NZ_FQXC01000006.1"/>
</dbReference>
<dbReference type="InterPro" id="IPR047111">
    <property type="entry name" value="YbaP-like"/>
</dbReference>
<dbReference type="EMBL" id="FQXC01000006">
    <property type="protein sequence ID" value="SHH98114.1"/>
    <property type="molecule type" value="Genomic_DNA"/>
</dbReference>
<name>A0A1M5XF33_9RHOB</name>
<dbReference type="STRING" id="996342.SAMN05443551_3888"/>
<accession>A0A1M5XF33</accession>
<evidence type="ECO:0000256" key="1">
    <source>
        <dbReference type="SAM" id="SignalP"/>
    </source>
</evidence>
<dbReference type="Proteomes" id="UP000184221">
    <property type="component" value="Unassembled WGS sequence"/>
</dbReference>
<dbReference type="PANTHER" id="PTHR40590:SF1">
    <property type="entry name" value="CYTOPLASMIC PROTEIN"/>
    <property type="match status" value="1"/>
</dbReference>
<dbReference type="PANTHER" id="PTHR40590">
    <property type="entry name" value="CYTOPLASMIC PROTEIN-RELATED"/>
    <property type="match status" value="1"/>
</dbReference>
<feature type="chain" id="PRO_5009915000" description="TraB family protein" evidence="1">
    <location>
        <begin position="20"/>
        <end position="330"/>
    </location>
</feature>
<dbReference type="AlphaFoldDB" id="A0A1M5XF33"/>
<dbReference type="Pfam" id="PF01963">
    <property type="entry name" value="TraB_PrgY_gumN"/>
    <property type="match status" value="1"/>
</dbReference>
<reference evidence="2 3" key="1">
    <citation type="submission" date="2016-11" db="EMBL/GenBank/DDBJ databases">
        <authorList>
            <person name="Jaros S."/>
            <person name="Januszkiewicz K."/>
            <person name="Wedrychowicz H."/>
        </authorList>
    </citation>
    <scope>NUCLEOTIDE SEQUENCE [LARGE SCALE GENOMIC DNA]</scope>
    <source>
        <strain evidence="2 3">DSM 29431</strain>
    </source>
</reference>
<feature type="signal peptide" evidence="1">
    <location>
        <begin position="1"/>
        <end position="19"/>
    </location>
</feature>
<protein>
    <recommendedName>
        <fullName evidence="4">TraB family protein</fullName>
    </recommendedName>
</protein>
<gene>
    <name evidence="2" type="ORF">SAMN05443551_3888</name>
</gene>
<dbReference type="InterPro" id="IPR002816">
    <property type="entry name" value="TraB/PrgY/GumN_fam"/>
</dbReference>
<evidence type="ECO:0000313" key="2">
    <source>
        <dbReference type="EMBL" id="SHH98114.1"/>
    </source>
</evidence>
<evidence type="ECO:0008006" key="4">
    <source>
        <dbReference type="Google" id="ProtNLM"/>
    </source>
</evidence>
<organism evidence="2 3">
    <name type="scientific">Marivita hallyeonensis</name>
    <dbReference type="NCBI Taxonomy" id="996342"/>
    <lineage>
        <taxon>Bacteria</taxon>
        <taxon>Pseudomonadati</taxon>
        <taxon>Pseudomonadota</taxon>
        <taxon>Alphaproteobacteria</taxon>
        <taxon>Rhodobacterales</taxon>
        <taxon>Roseobacteraceae</taxon>
        <taxon>Marivita</taxon>
    </lineage>
</organism>
<keyword evidence="1" id="KW-0732">Signal</keyword>
<sequence>MIRLLALLCLLCFAQPALAECDGTDLRTTLTDEERAQLAAELDGVPFPAGNHWRATRDGRDIHLIGTMHLSDPRLDAPVERLRGVVERADLLLLEMTQEDEEALQTRLASDPSFLMLMLMDTTLPELLAEEQWQQMSEALSARGIPPFVASRFQPWYVSMLLAIPPCVDLETMSGSGMDARLQAIARAAGIPRAALEDAATIFAAFTEQPQEMQIDMMLSALVEPGVSEDLFETLLASYFDEAPAEGWAVSTILAERYSPIDPDEAAAIFGVMEEQLLVDRNRAWIPVLVDASQTHETVVAAFGAAHLPGADGVLALLEAEGFTLERLPF</sequence>
<dbReference type="OrthoDB" id="9806326at2"/>
<evidence type="ECO:0000313" key="3">
    <source>
        <dbReference type="Proteomes" id="UP000184221"/>
    </source>
</evidence>
<proteinExistence type="predicted"/>